<evidence type="ECO:0000313" key="2">
    <source>
        <dbReference type="Proteomes" id="UP000789525"/>
    </source>
</evidence>
<dbReference type="Proteomes" id="UP000789525">
    <property type="component" value="Unassembled WGS sequence"/>
</dbReference>
<gene>
    <name evidence="1" type="ORF">ACOLOM_LOCUS7905</name>
</gene>
<sequence length="379" mass="41965">MTLGIQADWEENNLISRTGAGALRSSTHKDPPSSYHSYQENTANDATDDGTDWSWGGLLRNGRRRRRGQEDAPGCTENRFTYVTESRLKIVVSAASLDDFLNVALCAPDADGAGVEGVEEFDGGVETEDDDIGRLKVGGCDEELYQPRRREEAGTITGTTTRGLAGKSPTMALDFLTRSSTKNFFYVFQCQDLHTTIYFSIRMDRNCDEKGPSCRMAVATSAAFKLIPSFFLTAPRVVHDYPQSHASGGKVVRRPKRSSGNQYAEKSIRTPVKLLCRVACSPEQMYRAGQEDDGTDLGYSVNKLREVTVHKKVMEINKGSLVPYSRTVCVEASEVTTPTMLEKGNTTQEIRFDHLKTRIVPSHYSSPPFIEPYAASERG</sequence>
<accession>A0ACA9NCQ5</accession>
<organism evidence="1 2">
    <name type="scientific">Acaulospora colombiana</name>
    <dbReference type="NCBI Taxonomy" id="27376"/>
    <lineage>
        <taxon>Eukaryota</taxon>
        <taxon>Fungi</taxon>
        <taxon>Fungi incertae sedis</taxon>
        <taxon>Mucoromycota</taxon>
        <taxon>Glomeromycotina</taxon>
        <taxon>Glomeromycetes</taxon>
        <taxon>Diversisporales</taxon>
        <taxon>Acaulosporaceae</taxon>
        <taxon>Acaulospora</taxon>
    </lineage>
</organism>
<proteinExistence type="predicted"/>
<dbReference type="EMBL" id="CAJVPT010019252">
    <property type="protein sequence ID" value="CAG8639960.1"/>
    <property type="molecule type" value="Genomic_DNA"/>
</dbReference>
<comment type="caution">
    <text evidence="1">The sequence shown here is derived from an EMBL/GenBank/DDBJ whole genome shotgun (WGS) entry which is preliminary data.</text>
</comment>
<keyword evidence="2" id="KW-1185">Reference proteome</keyword>
<protein>
    <submittedName>
        <fullName evidence="1">12295_t:CDS:1</fullName>
    </submittedName>
</protein>
<evidence type="ECO:0000313" key="1">
    <source>
        <dbReference type="EMBL" id="CAG8639960.1"/>
    </source>
</evidence>
<name>A0ACA9NCQ5_9GLOM</name>
<reference evidence="1" key="1">
    <citation type="submission" date="2021-06" db="EMBL/GenBank/DDBJ databases">
        <authorList>
            <person name="Kallberg Y."/>
            <person name="Tangrot J."/>
            <person name="Rosling A."/>
        </authorList>
    </citation>
    <scope>NUCLEOTIDE SEQUENCE</scope>
    <source>
        <strain evidence="1">CL356</strain>
    </source>
</reference>